<feature type="transmembrane region" description="Helical" evidence="6">
    <location>
        <begin position="36"/>
        <end position="59"/>
    </location>
</feature>
<name>N6ZVR5_9RHOO</name>
<evidence type="ECO:0000313" key="7">
    <source>
        <dbReference type="EMBL" id="ENO98398.1"/>
    </source>
</evidence>
<dbReference type="Pfam" id="PF03626">
    <property type="entry name" value="COX4_pro"/>
    <property type="match status" value="1"/>
</dbReference>
<evidence type="ECO:0000313" key="8">
    <source>
        <dbReference type="Proteomes" id="UP000013047"/>
    </source>
</evidence>
<evidence type="ECO:0000256" key="6">
    <source>
        <dbReference type="SAM" id="Phobius"/>
    </source>
</evidence>
<keyword evidence="3 6" id="KW-0812">Transmembrane</keyword>
<evidence type="ECO:0008006" key="9">
    <source>
        <dbReference type="Google" id="ProtNLM"/>
    </source>
</evidence>
<comment type="subcellular location">
    <subcellularLocation>
        <location evidence="1">Cell membrane</location>
        <topology evidence="1">Multi-pass membrane protein</topology>
    </subcellularLocation>
</comment>
<keyword evidence="8" id="KW-1185">Reference proteome</keyword>
<dbReference type="InterPro" id="IPR005171">
    <property type="entry name" value="Cyt_c_oxidase_su4_prok"/>
</dbReference>
<dbReference type="Proteomes" id="UP000013047">
    <property type="component" value="Unassembled WGS sequence"/>
</dbReference>
<evidence type="ECO:0000256" key="5">
    <source>
        <dbReference type="ARBA" id="ARBA00023136"/>
    </source>
</evidence>
<evidence type="ECO:0000256" key="2">
    <source>
        <dbReference type="ARBA" id="ARBA00022475"/>
    </source>
</evidence>
<organism evidence="7 8">
    <name type="scientific">Thauera phenylacetica B4P</name>
    <dbReference type="NCBI Taxonomy" id="1234382"/>
    <lineage>
        <taxon>Bacteria</taxon>
        <taxon>Pseudomonadati</taxon>
        <taxon>Pseudomonadota</taxon>
        <taxon>Betaproteobacteria</taxon>
        <taxon>Rhodocyclales</taxon>
        <taxon>Zoogloeaceae</taxon>
        <taxon>Thauera</taxon>
    </lineage>
</organism>
<dbReference type="OrthoDB" id="8527397at2"/>
<dbReference type="GO" id="GO:0005886">
    <property type="term" value="C:plasma membrane"/>
    <property type="evidence" value="ECO:0007669"/>
    <property type="project" value="UniProtKB-SubCell"/>
</dbReference>
<keyword evidence="4 6" id="KW-1133">Transmembrane helix</keyword>
<evidence type="ECO:0000256" key="1">
    <source>
        <dbReference type="ARBA" id="ARBA00004651"/>
    </source>
</evidence>
<feature type="transmembrane region" description="Helical" evidence="6">
    <location>
        <begin position="12"/>
        <end position="30"/>
    </location>
</feature>
<protein>
    <recommendedName>
        <fullName evidence="9">Cytochrome C oxidase subunit IV</fullName>
    </recommendedName>
</protein>
<keyword evidence="2" id="KW-1003">Cell membrane</keyword>
<dbReference type="EMBL" id="AMXF01000014">
    <property type="protein sequence ID" value="ENO98398.1"/>
    <property type="molecule type" value="Genomic_DNA"/>
</dbReference>
<dbReference type="AlphaFoldDB" id="N6ZVR5"/>
<reference evidence="7 8" key="1">
    <citation type="submission" date="2012-09" db="EMBL/GenBank/DDBJ databases">
        <title>Draft Genome Sequences of 6 Strains from Genus Thauera.</title>
        <authorList>
            <person name="Liu B."/>
            <person name="Shapleigh J.P."/>
            <person name="Frostegard A.H."/>
        </authorList>
    </citation>
    <scope>NUCLEOTIDE SEQUENCE [LARGE SCALE GENOMIC DNA]</scope>
    <source>
        <strain evidence="7 8">B4P</strain>
    </source>
</reference>
<feature type="transmembrane region" description="Helical" evidence="6">
    <location>
        <begin position="71"/>
        <end position="90"/>
    </location>
</feature>
<gene>
    <name evidence="7" type="ORF">C667_04184</name>
</gene>
<proteinExistence type="predicted"/>
<comment type="caution">
    <text evidence="7">The sequence shown here is derived from an EMBL/GenBank/DDBJ whole genome shotgun (WGS) entry which is preliminary data.</text>
</comment>
<evidence type="ECO:0000256" key="3">
    <source>
        <dbReference type="ARBA" id="ARBA00022692"/>
    </source>
</evidence>
<dbReference type="RefSeq" id="WP_004357458.1">
    <property type="nucleotide sequence ID" value="NZ_AMXF01000014.1"/>
</dbReference>
<evidence type="ECO:0000256" key="4">
    <source>
        <dbReference type="ARBA" id="ARBA00022989"/>
    </source>
</evidence>
<keyword evidence="5 6" id="KW-0472">Membrane</keyword>
<accession>N6ZVR5</accession>
<sequence length="102" mass="10812">MSPVDKIGDRRIDLAWLMLVLLSVGGAGIGSADANAVLVAVGVSLVMAIKLRLVCTYFLELHEAHPRIRRAVLAFCHGMPILVTLTTAFGDTLSRLTGALIG</sequence>